<dbReference type="RefSeq" id="WP_075002632.1">
    <property type="nucleotide sequence ID" value="NZ_FOGO01000014.1"/>
</dbReference>
<dbReference type="GO" id="GO:0043531">
    <property type="term" value="F:ADP binding"/>
    <property type="evidence" value="ECO:0007669"/>
    <property type="project" value="InterPro"/>
</dbReference>
<name>A0A1H9W025_9ACTN</name>
<dbReference type="OrthoDB" id="581105at2"/>
<evidence type="ECO:0000313" key="3">
    <source>
        <dbReference type="EMBL" id="SES26853.1"/>
    </source>
</evidence>
<dbReference type="AlphaFoldDB" id="A0A1H9W025"/>
<dbReference type="InterPro" id="IPR019734">
    <property type="entry name" value="TPR_rpt"/>
</dbReference>
<sequence>MTERAGGQGPEPEAAAHVGPRNDLSGSARNVVQAGQVSGDVHVHTAALAPAPRPAQLPGDVRGFVNRSDELSALDGLLDARTGSHQDSDSDVLRIAVVVGTAGVGKTSLAVRWAQRAKEHFPDGQLYVNLHGYDPGPPMTVTDVLGRFLRALDVPVGRIPAGEEPRAELFRSVMAGRRVLVVLDNAATVGVIRPLLPGSPGCLVAITSRTRMSGLVAREGAYRVSVETLSEAESVRLLRSTIAAYRTDDADAELAELARLCARLPLALRIVAERAAARPRMPLRDLITDLRDESGLWDALSATSEEGAEEADAVRTVFAWSYRALPPHVARMFRLLGLHPGPDFRVEAAAALSGLNPVRARRHLDNLAGVHLLEECGHDRYQFHDLLRAYAIDQAQREESADDRRAALERVLGWYLHSAAAAARAGSCAYTMPLPLEPVDDRVCPMSFDDGKPAMAWYEAERDNLTTAVRIASSAGMDRIAWQIPAALTMVVADREPADAWLPAQRVALESARRAGDRYGEAITLDNLGIAYRHLFRLPEAEECFDAAQSAFRDLDSPFGCARAANGMGVAYMLAHRVDDAAACFEQALEQAHALGDPVYAGAFTRNLGWALLEQDDLDQAERRLSRAATLLADAEEPLERAEALTLLSTVHRRAGRFSRANHMAEQALAVAGEADGKLFEALALLELGRVCSARENGAEALGHLHQASLLFRRVGRTDLQAAAWDATGEAYLLLGRADDAAAFHRRAATAFRARGDNWSSALSLARLADALTKQGMSHEAQEHRGEALRLLAGFPDRAAEAKRAELRAARMET</sequence>
<accession>A0A1H9W025</accession>
<evidence type="ECO:0000313" key="4">
    <source>
        <dbReference type="Proteomes" id="UP000182841"/>
    </source>
</evidence>
<dbReference type="EMBL" id="FOGO01000014">
    <property type="protein sequence ID" value="SES26853.1"/>
    <property type="molecule type" value="Genomic_DNA"/>
</dbReference>
<dbReference type="Proteomes" id="UP000182841">
    <property type="component" value="Unassembled WGS sequence"/>
</dbReference>
<dbReference type="Pfam" id="PF13401">
    <property type="entry name" value="AAA_22"/>
    <property type="match status" value="1"/>
</dbReference>
<dbReference type="SUPFAM" id="SSF52540">
    <property type="entry name" value="P-loop containing nucleoside triphosphate hydrolases"/>
    <property type="match status" value="1"/>
</dbReference>
<keyword evidence="4" id="KW-1185">Reference proteome</keyword>
<gene>
    <name evidence="3" type="ORF">SAMN05421870_11454</name>
</gene>
<dbReference type="Gene3D" id="3.40.50.300">
    <property type="entry name" value="P-loop containing nucleotide triphosphate hydrolases"/>
    <property type="match status" value="1"/>
</dbReference>
<evidence type="ECO:0000256" key="1">
    <source>
        <dbReference type="SAM" id="MobiDB-lite"/>
    </source>
</evidence>
<dbReference type="PRINTS" id="PR00364">
    <property type="entry name" value="DISEASERSIST"/>
</dbReference>
<dbReference type="InterPro" id="IPR027417">
    <property type="entry name" value="P-loop_NTPase"/>
</dbReference>
<dbReference type="PANTHER" id="PTHR47691:SF3">
    <property type="entry name" value="HTH-TYPE TRANSCRIPTIONAL REGULATOR RV0890C-RELATED"/>
    <property type="match status" value="1"/>
</dbReference>
<dbReference type="SMART" id="SM00028">
    <property type="entry name" value="TPR"/>
    <property type="match status" value="7"/>
</dbReference>
<feature type="domain" description="ORC1/DEAH AAA+ ATPase" evidence="2">
    <location>
        <begin position="94"/>
        <end position="188"/>
    </location>
</feature>
<feature type="region of interest" description="Disordered" evidence="1">
    <location>
        <begin position="1"/>
        <end position="32"/>
    </location>
</feature>
<evidence type="ECO:0000259" key="2">
    <source>
        <dbReference type="Pfam" id="PF13401"/>
    </source>
</evidence>
<dbReference type="InterPro" id="IPR011990">
    <property type="entry name" value="TPR-like_helical_dom_sf"/>
</dbReference>
<dbReference type="InterPro" id="IPR049945">
    <property type="entry name" value="AAA_22"/>
</dbReference>
<reference evidence="4" key="1">
    <citation type="submission" date="2016-10" db="EMBL/GenBank/DDBJ databases">
        <authorList>
            <person name="Varghese N."/>
            <person name="Submissions S."/>
        </authorList>
    </citation>
    <scope>NUCLEOTIDE SEQUENCE [LARGE SCALE GENOMIC DNA]</scope>
    <source>
        <strain evidence="4">CGMCC 4.6825</strain>
    </source>
</reference>
<proteinExistence type="predicted"/>
<dbReference type="Gene3D" id="1.25.40.10">
    <property type="entry name" value="Tetratricopeptide repeat domain"/>
    <property type="match status" value="2"/>
</dbReference>
<protein>
    <submittedName>
        <fullName evidence="3">Tetratricopeptide repeat-containing protein</fullName>
    </submittedName>
</protein>
<dbReference type="PANTHER" id="PTHR47691">
    <property type="entry name" value="REGULATOR-RELATED"/>
    <property type="match status" value="1"/>
</dbReference>
<dbReference type="SUPFAM" id="SSF48452">
    <property type="entry name" value="TPR-like"/>
    <property type="match status" value="2"/>
</dbReference>
<organism evidence="3 4">
    <name type="scientific">Streptomyces qinglanensis</name>
    <dbReference type="NCBI Taxonomy" id="943816"/>
    <lineage>
        <taxon>Bacteria</taxon>
        <taxon>Bacillati</taxon>
        <taxon>Actinomycetota</taxon>
        <taxon>Actinomycetes</taxon>
        <taxon>Kitasatosporales</taxon>
        <taxon>Streptomycetaceae</taxon>
        <taxon>Streptomyces</taxon>
    </lineage>
</organism>
<dbReference type="Pfam" id="PF13424">
    <property type="entry name" value="TPR_12"/>
    <property type="match status" value="1"/>
</dbReference>